<evidence type="ECO:0000313" key="1">
    <source>
        <dbReference type="EMBL" id="MBX46423.1"/>
    </source>
</evidence>
<protein>
    <submittedName>
        <fullName evidence="1">Uncharacterized protein</fullName>
    </submittedName>
</protein>
<reference evidence="1" key="1">
    <citation type="submission" date="2018-02" db="EMBL/GenBank/DDBJ databases">
        <title>Rhizophora mucronata_Transcriptome.</title>
        <authorList>
            <person name="Meera S.P."/>
            <person name="Sreeshan A."/>
            <person name="Augustine A."/>
        </authorList>
    </citation>
    <scope>NUCLEOTIDE SEQUENCE</scope>
    <source>
        <tissue evidence="1">Leaf</tissue>
    </source>
</reference>
<name>A0A2P2NVF0_RHIMU</name>
<dbReference type="EMBL" id="GGEC01065939">
    <property type="protein sequence ID" value="MBX46423.1"/>
    <property type="molecule type" value="Transcribed_RNA"/>
</dbReference>
<sequence length="9" mass="963">MSCYCSVNG</sequence>
<accession>A0A2P2NVF0</accession>
<proteinExistence type="predicted"/>
<organism evidence="1">
    <name type="scientific">Rhizophora mucronata</name>
    <name type="common">Asiatic mangrove</name>
    <dbReference type="NCBI Taxonomy" id="61149"/>
    <lineage>
        <taxon>Eukaryota</taxon>
        <taxon>Viridiplantae</taxon>
        <taxon>Streptophyta</taxon>
        <taxon>Embryophyta</taxon>
        <taxon>Tracheophyta</taxon>
        <taxon>Spermatophyta</taxon>
        <taxon>Magnoliopsida</taxon>
        <taxon>eudicotyledons</taxon>
        <taxon>Gunneridae</taxon>
        <taxon>Pentapetalae</taxon>
        <taxon>rosids</taxon>
        <taxon>fabids</taxon>
        <taxon>Malpighiales</taxon>
        <taxon>Rhizophoraceae</taxon>
        <taxon>Rhizophora</taxon>
    </lineage>
</organism>